<evidence type="ECO:0000256" key="1">
    <source>
        <dbReference type="SAM" id="MobiDB-lite"/>
    </source>
</evidence>
<protein>
    <recommendedName>
        <fullName evidence="5">ATG8-interacting protein 1</fullName>
    </recommendedName>
</protein>
<feature type="compositionally biased region" description="Basic and acidic residues" evidence="1">
    <location>
        <begin position="143"/>
        <end position="163"/>
    </location>
</feature>
<evidence type="ECO:0008006" key="5">
    <source>
        <dbReference type="Google" id="ProtNLM"/>
    </source>
</evidence>
<reference evidence="3 4" key="1">
    <citation type="journal article" date="2016" name="DNA Res.">
        <title>The draft genome of MD-2 pineapple using hybrid error correction of long reads.</title>
        <authorList>
            <person name="Redwan R.M."/>
            <person name="Saidin A."/>
            <person name="Kumar S.V."/>
        </authorList>
    </citation>
    <scope>NUCLEOTIDE SEQUENCE [LARGE SCALE GENOMIC DNA]</scope>
    <source>
        <strain evidence="4">cv. MD2</strain>
        <tissue evidence="3">Leaf</tissue>
    </source>
</reference>
<dbReference type="STRING" id="4615.A0A199V6H0"/>
<feature type="transmembrane region" description="Helical" evidence="2">
    <location>
        <begin position="293"/>
        <end position="310"/>
    </location>
</feature>
<keyword evidence="2" id="KW-0812">Transmembrane</keyword>
<dbReference type="EMBL" id="LSRQ01003087">
    <property type="protein sequence ID" value="OAY72486.1"/>
    <property type="molecule type" value="Genomic_DNA"/>
</dbReference>
<keyword evidence="2" id="KW-0472">Membrane</keyword>
<dbReference type="Proteomes" id="UP000092600">
    <property type="component" value="Unassembled WGS sequence"/>
</dbReference>
<feature type="region of interest" description="Disordered" evidence="1">
    <location>
        <begin position="239"/>
        <end position="265"/>
    </location>
</feature>
<proteinExistence type="predicted"/>
<feature type="region of interest" description="Disordered" evidence="1">
    <location>
        <begin position="69"/>
        <end position="124"/>
    </location>
</feature>
<feature type="region of interest" description="Disordered" evidence="1">
    <location>
        <begin position="137"/>
        <end position="168"/>
    </location>
</feature>
<dbReference type="PANTHER" id="PTHR34797">
    <property type="entry name" value="ATG8-INTERACTING PROTEIN 2"/>
    <property type="match status" value="1"/>
</dbReference>
<gene>
    <name evidence="3" type="ORF">ACMD2_12814</name>
</gene>
<organism evidence="3 4">
    <name type="scientific">Ananas comosus</name>
    <name type="common">Pineapple</name>
    <name type="synonym">Ananas ananas</name>
    <dbReference type="NCBI Taxonomy" id="4615"/>
    <lineage>
        <taxon>Eukaryota</taxon>
        <taxon>Viridiplantae</taxon>
        <taxon>Streptophyta</taxon>
        <taxon>Embryophyta</taxon>
        <taxon>Tracheophyta</taxon>
        <taxon>Spermatophyta</taxon>
        <taxon>Magnoliopsida</taxon>
        <taxon>Liliopsida</taxon>
        <taxon>Poales</taxon>
        <taxon>Bromeliaceae</taxon>
        <taxon>Bromelioideae</taxon>
        <taxon>Ananas</taxon>
    </lineage>
</organism>
<dbReference type="AlphaFoldDB" id="A0A199V6H0"/>
<evidence type="ECO:0000313" key="3">
    <source>
        <dbReference type="EMBL" id="OAY72486.1"/>
    </source>
</evidence>
<dbReference type="InterPro" id="IPR040304">
    <property type="entry name" value="ATG8-IP-1/2"/>
</dbReference>
<name>A0A199V6H0_ANACO</name>
<sequence>STLTNPNSSPNSQSYFLPKHRNSASLSLRVPTAAARRKPRLGRIVSLRLPTCIVYPLVEFARHLRPRDLGRSCRVGGNSPTTASNEAKDRPSAHRPLLRARLGTSVFKMSGDEKEVEGSSSRGTDWEVVSLTASTYAAAPGPKDLDTGDEKKEKDVSKSERGSSSDLFMSEHFVFPPSEHENLPIVPDYSEIHSESEGRQVAGDVATVHETEFFDEGKGLPEGEELNLVGEEEFTLANDDSDEFDEPSQQGESPTKHAKKDEDDKYCGSGLPCESWLKRHATCLYRHAKETTTLWSVVVAAALVGLVILGQKWHREKLQLHQLKWRFNVKK</sequence>
<feature type="region of interest" description="Disordered" evidence="1">
    <location>
        <begin position="1"/>
        <end position="20"/>
    </location>
</feature>
<feature type="non-terminal residue" evidence="3">
    <location>
        <position position="1"/>
    </location>
</feature>
<comment type="caution">
    <text evidence="3">The sequence shown here is derived from an EMBL/GenBank/DDBJ whole genome shotgun (WGS) entry which is preliminary data.</text>
</comment>
<evidence type="ECO:0000313" key="4">
    <source>
        <dbReference type="Proteomes" id="UP000092600"/>
    </source>
</evidence>
<evidence type="ECO:0000256" key="2">
    <source>
        <dbReference type="SAM" id="Phobius"/>
    </source>
</evidence>
<accession>A0A199V6H0</accession>
<keyword evidence="2" id="KW-1133">Transmembrane helix</keyword>
<dbReference type="PANTHER" id="PTHR34797:SF1">
    <property type="entry name" value="ATG8-INTERACTING PROTEIN 2"/>
    <property type="match status" value="1"/>
</dbReference>
<feature type="compositionally biased region" description="Low complexity" evidence="1">
    <location>
        <begin position="1"/>
        <end position="12"/>
    </location>
</feature>